<reference evidence="8 9" key="1">
    <citation type="submission" date="2014-12" db="EMBL/GenBank/DDBJ databases">
        <title>Complete genome sequence of Streptomyces vietnamensis strain GIMV4.0001, a genetic manipulable producer of the benzoisochromanequinone antibiotic granaticin.</title>
        <authorList>
            <person name="Deng M.R."/>
            <person name="Guo J."/>
            <person name="Ma L.Y."/>
            <person name="Feng G.D."/>
            <person name="Mo C.Y."/>
            <person name="Zhu H.H."/>
        </authorList>
    </citation>
    <scope>NUCLEOTIDE SEQUENCE [LARGE SCALE GENOMIC DNA]</scope>
    <source>
        <strain evidence="9">GIMV4.0001</strain>
    </source>
</reference>
<keyword evidence="8" id="KW-0067">ATP-binding</keyword>
<comment type="subunit">
    <text evidence="6">Homotetramer. Forms an RuvA(8)-RuvB(12)-Holliday junction (HJ) complex. HJ DNA is sandwiched between 2 RuvA tetramers; dsDNA enters through RuvA and exits via RuvB. An RuvB hexamer assembles on each DNA strand where it exits the tetramer. Each RuvB hexamer is contacted by two RuvA subunits (via domain III) on 2 adjacent RuvB subunits; this complex drives branch migration. In the full resolvosome a probable DNA-RuvA(4)-RuvB(12)-RuvC(2) complex forms which resolves the HJ.</text>
</comment>
<dbReference type="InterPro" id="IPR003583">
    <property type="entry name" value="Hlx-hairpin-Hlx_DNA-bd_motif"/>
</dbReference>
<comment type="similarity">
    <text evidence="6">Belongs to the RuvA family.</text>
</comment>
<dbReference type="InterPro" id="IPR012340">
    <property type="entry name" value="NA-bd_OB-fold"/>
</dbReference>
<feature type="domain" description="Helix-hairpin-helix DNA-binding motif class 1" evidence="7">
    <location>
        <begin position="107"/>
        <end position="126"/>
    </location>
</feature>
<dbReference type="GO" id="GO:0000400">
    <property type="term" value="F:four-way junction DNA binding"/>
    <property type="evidence" value="ECO:0007669"/>
    <property type="project" value="UniProtKB-UniRule"/>
</dbReference>
<sequence length="209" mass="21237">MIAFVSGPVAALAPTTAVVEVGGVGMAVQCTPNTIAGLRLGEHARLATSLVVREDSLTLYGFADDDERQVFELLQTASGVGPRLAQAMLGVHSPDALRLAVSTGDEKALTAVPGIGKKGAQKLLLELKDKLGAPLGSSGLVGAQRAATGPAPWTEQLLSALIGLGYASREAEEAVAAVTPQAEESIAGGGSAPVPQLLRAALQTLNRAR</sequence>
<dbReference type="InterPro" id="IPR000085">
    <property type="entry name" value="RuvA"/>
</dbReference>
<gene>
    <name evidence="6" type="primary">ruvA</name>
    <name evidence="8" type="ORF">SVTN_06955</name>
</gene>
<dbReference type="GO" id="GO:0009378">
    <property type="term" value="F:four-way junction helicase activity"/>
    <property type="evidence" value="ECO:0007669"/>
    <property type="project" value="InterPro"/>
</dbReference>
<dbReference type="GO" id="GO:0006310">
    <property type="term" value="P:DNA recombination"/>
    <property type="evidence" value="ECO:0007669"/>
    <property type="project" value="UniProtKB-UniRule"/>
</dbReference>
<dbReference type="AlphaFoldDB" id="A0A0B5HQ42"/>
<keyword evidence="9" id="KW-1185">Reference proteome</keyword>
<evidence type="ECO:0000313" key="8">
    <source>
        <dbReference type="EMBL" id="AJF64195.1"/>
    </source>
</evidence>
<dbReference type="SMART" id="SM00278">
    <property type="entry name" value="HhH1"/>
    <property type="match status" value="2"/>
</dbReference>
<evidence type="ECO:0000256" key="1">
    <source>
        <dbReference type="ARBA" id="ARBA00022490"/>
    </source>
</evidence>
<dbReference type="RefSeq" id="WP_041128267.1">
    <property type="nucleotide sequence ID" value="NZ_CP010407.1"/>
</dbReference>
<comment type="subcellular location">
    <subcellularLocation>
        <location evidence="6">Cytoplasm</location>
    </subcellularLocation>
</comment>
<dbReference type="InterPro" id="IPR010994">
    <property type="entry name" value="RuvA_2-like"/>
</dbReference>
<organism evidence="8 9">
    <name type="scientific">Streptomyces vietnamensis</name>
    <dbReference type="NCBI Taxonomy" id="362257"/>
    <lineage>
        <taxon>Bacteria</taxon>
        <taxon>Bacillati</taxon>
        <taxon>Actinomycetota</taxon>
        <taxon>Actinomycetes</taxon>
        <taxon>Kitasatosporales</taxon>
        <taxon>Streptomycetaceae</taxon>
        <taxon>Streptomyces</taxon>
    </lineage>
</organism>
<evidence type="ECO:0000256" key="4">
    <source>
        <dbReference type="ARBA" id="ARBA00023172"/>
    </source>
</evidence>
<dbReference type="HAMAP" id="MF_00031">
    <property type="entry name" value="DNA_HJ_migration_RuvA"/>
    <property type="match status" value="1"/>
</dbReference>
<evidence type="ECO:0000256" key="3">
    <source>
        <dbReference type="ARBA" id="ARBA00023125"/>
    </source>
</evidence>
<feature type="domain" description="Helix-hairpin-helix DNA-binding motif class 1" evidence="7">
    <location>
        <begin position="72"/>
        <end position="91"/>
    </location>
</feature>
<keyword evidence="4 6" id="KW-0233">DNA recombination</keyword>
<dbReference type="Proteomes" id="UP000031774">
    <property type="component" value="Chromosome"/>
</dbReference>
<dbReference type="Pfam" id="PF14520">
    <property type="entry name" value="HHH_5"/>
    <property type="match status" value="1"/>
</dbReference>
<keyword evidence="3 6" id="KW-0238">DNA-binding</keyword>
<keyword evidence="5 6" id="KW-0234">DNA repair</keyword>
<dbReference type="Gene3D" id="2.40.50.140">
    <property type="entry name" value="Nucleic acid-binding proteins"/>
    <property type="match status" value="1"/>
</dbReference>
<dbReference type="KEGG" id="svt:SVTN_06955"/>
<feature type="region of interest" description="Domain III" evidence="6">
    <location>
        <begin position="155"/>
        <end position="209"/>
    </location>
</feature>
<proteinExistence type="inferred from homology"/>
<name>A0A0B5HQ42_9ACTN</name>
<dbReference type="SUPFAM" id="SSF46929">
    <property type="entry name" value="DNA helicase RuvA subunit, C-terminal domain"/>
    <property type="match status" value="1"/>
</dbReference>
<dbReference type="GO" id="GO:0005524">
    <property type="term" value="F:ATP binding"/>
    <property type="evidence" value="ECO:0007669"/>
    <property type="project" value="InterPro"/>
</dbReference>
<dbReference type="Gene3D" id="1.10.8.10">
    <property type="entry name" value="DNA helicase RuvA subunit, C-terminal domain"/>
    <property type="match status" value="1"/>
</dbReference>
<keyword evidence="1 6" id="KW-0963">Cytoplasm</keyword>
<comment type="domain">
    <text evidence="6">Has three domains with a flexible linker between the domains II and III and assumes an 'L' shape. Domain III is highly mobile and contacts RuvB.</text>
</comment>
<evidence type="ECO:0000256" key="2">
    <source>
        <dbReference type="ARBA" id="ARBA00022763"/>
    </source>
</evidence>
<dbReference type="HOGENOM" id="CLU_087936_2_1_11"/>
<dbReference type="InterPro" id="IPR013849">
    <property type="entry name" value="DNA_helicase_Holl-junc_RuvA_I"/>
</dbReference>
<comment type="caution">
    <text evidence="6">Lacks conserved residue(s) required for the propagation of feature annotation.</text>
</comment>
<evidence type="ECO:0000313" key="9">
    <source>
        <dbReference type="Proteomes" id="UP000031774"/>
    </source>
</evidence>
<dbReference type="GO" id="GO:0048476">
    <property type="term" value="C:Holliday junction resolvase complex"/>
    <property type="evidence" value="ECO:0007669"/>
    <property type="project" value="UniProtKB-UniRule"/>
</dbReference>
<dbReference type="Pfam" id="PF07499">
    <property type="entry name" value="RuvA_C"/>
    <property type="match status" value="1"/>
</dbReference>
<keyword evidence="8" id="KW-0378">Hydrolase</keyword>
<protein>
    <recommendedName>
        <fullName evidence="6">Holliday junction branch migration complex subunit RuvA</fullName>
    </recommendedName>
</protein>
<dbReference type="Gene3D" id="1.10.150.20">
    <property type="entry name" value="5' to 3' exonuclease, C-terminal subdomain"/>
    <property type="match status" value="1"/>
</dbReference>
<keyword evidence="8" id="KW-0347">Helicase</keyword>
<keyword evidence="8" id="KW-0547">Nucleotide-binding</keyword>
<dbReference type="NCBIfam" id="TIGR00084">
    <property type="entry name" value="ruvA"/>
    <property type="match status" value="1"/>
</dbReference>
<dbReference type="STRING" id="362257.SVTN_06955"/>
<dbReference type="GO" id="GO:0006281">
    <property type="term" value="P:DNA repair"/>
    <property type="evidence" value="ECO:0007669"/>
    <property type="project" value="UniProtKB-UniRule"/>
</dbReference>
<dbReference type="EMBL" id="CP010407">
    <property type="protein sequence ID" value="AJF64195.1"/>
    <property type="molecule type" value="Genomic_DNA"/>
</dbReference>
<comment type="function">
    <text evidence="6">The RuvA-RuvB-RuvC complex processes Holliday junction (HJ) DNA during genetic recombination and DNA repair, while the RuvA-RuvB complex plays an important role in the rescue of blocked DNA replication forks via replication fork reversal (RFR). RuvA specifically binds to HJ cruciform DNA, conferring on it an open structure. The RuvB hexamer acts as an ATP-dependent pump, pulling dsDNA into and through the RuvAB complex. HJ branch migration allows RuvC to scan DNA until it finds its consensus sequence, where it cleaves and resolves the cruciform DNA.</text>
</comment>
<evidence type="ECO:0000256" key="6">
    <source>
        <dbReference type="HAMAP-Rule" id="MF_00031"/>
    </source>
</evidence>
<dbReference type="SUPFAM" id="SSF47781">
    <property type="entry name" value="RuvA domain 2-like"/>
    <property type="match status" value="1"/>
</dbReference>
<dbReference type="InterPro" id="IPR036267">
    <property type="entry name" value="RuvA_C_sf"/>
</dbReference>
<dbReference type="Pfam" id="PF01330">
    <property type="entry name" value="RuvA_N"/>
    <property type="match status" value="1"/>
</dbReference>
<evidence type="ECO:0000256" key="5">
    <source>
        <dbReference type="ARBA" id="ARBA00023204"/>
    </source>
</evidence>
<dbReference type="SUPFAM" id="SSF50249">
    <property type="entry name" value="Nucleic acid-binding proteins"/>
    <property type="match status" value="1"/>
</dbReference>
<dbReference type="GO" id="GO:0005737">
    <property type="term" value="C:cytoplasm"/>
    <property type="evidence" value="ECO:0007669"/>
    <property type="project" value="UniProtKB-SubCell"/>
</dbReference>
<dbReference type="CDD" id="cd14332">
    <property type="entry name" value="UBA_RuvA_C"/>
    <property type="match status" value="1"/>
</dbReference>
<dbReference type="InterPro" id="IPR011114">
    <property type="entry name" value="RuvA_C"/>
</dbReference>
<dbReference type="GO" id="GO:0009379">
    <property type="term" value="C:Holliday junction helicase complex"/>
    <property type="evidence" value="ECO:0007669"/>
    <property type="project" value="InterPro"/>
</dbReference>
<accession>A0A0B5HQ42</accession>
<evidence type="ECO:0000259" key="7">
    <source>
        <dbReference type="SMART" id="SM00278"/>
    </source>
</evidence>
<keyword evidence="2 6" id="KW-0227">DNA damage</keyword>